<feature type="region of interest" description="Disordered" evidence="1">
    <location>
        <begin position="1"/>
        <end position="62"/>
    </location>
</feature>
<evidence type="ECO:0000313" key="4">
    <source>
        <dbReference type="Proteomes" id="UP000499080"/>
    </source>
</evidence>
<evidence type="ECO:0000313" key="2">
    <source>
        <dbReference type="EMBL" id="GBN89654.1"/>
    </source>
</evidence>
<reference evidence="2 4" key="1">
    <citation type="journal article" date="2019" name="Sci. Rep.">
        <title>Orb-weaving spider Araneus ventricosus genome elucidates the spidroin gene catalogue.</title>
        <authorList>
            <person name="Kono N."/>
            <person name="Nakamura H."/>
            <person name="Ohtoshi R."/>
            <person name="Moran D.A.P."/>
            <person name="Shinohara A."/>
            <person name="Yoshida Y."/>
            <person name="Fujiwara M."/>
            <person name="Mori M."/>
            <person name="Tomita M."/>
            <person name="Arakawa K."/>
        </authorList>
    </citation>
    <scope>NUCLEOTIDE SEQUENCE [LARGE SCALE GENOMIC DNA]</scope>
</reference>
<protein>
    <submittedName>
        <fullName evidence="2">Uncharacterized protein</fullName>
    </submittedName>
</protein>
<comment type="caution">
    <text evidence="2">The sequence shown here is derived from an EMBL/GenBank/DDBJ whole genome shotgun (WGS) entry which is preliminary data.</text>
</comment>
<dbReference type="EMBL" id="BGPR01023248">
    <property type="protein sequence ID" value="GBN90293.1"/>
    <property type="molecule type" value="Genomic_DNA"/>
</dbReference>
<keyword evidence="4" id="KW-1185">Reference proteome</keyword>
<proteinExistence type="predicted"/>
<feature type="compositionally biased region" description="Basic and acidic residues" evidence="1">
    <location>
        <begin position="18"/>
        <end position="30"/>
    </location>
</feature>
<evidence type="ECO:0000256" key="1">
    <source>
        <dbReference type="SAM" id="MobiDB-lite"/>
    </source>
</evidence>
<dbReference type="AlphaFoldDB" id="A0A4Y2SMX7"/>
<evidence type="ECO:0000313" key="3">
    <source>
        <dbReference type="EMBL" id="GBN90293.1"/>
    </source>
</evidence>
<dbReference type="Proteomes" id="UP000499080">
    <property type="component" value="Unassembled WGS sequence"/>
</dbReference>
<organism evidence="2 4">
    <name type="scientific">Araneus ventricosus</name>
    <name type="common">Orbweaver spider</name>
    <name type="synonym">Epeira ventricosa</name>
    <dbReference type="NCBI Taxonomy" id="182803"/>
    <lineage>
        <taxon>Eukaryota</taxon>
        <taxon>Metazoa</taxon>
        <taxon>Ecdysozoa</taxon>
        <taxon>Arthropoda</taxon>
        <taxon>Chelicerata</taxon>
        <taxon>Arachnida</taxon>
        <taxon>Araneae</taxon>
        <taxon>Araneomorphae</taxon>
        <taxon>Entelegynae</taxon>
        <taxon>Araneoidea</taxon>
        <taxon>Araneidae</taxon>
        <taxon>Araneus</taxon>
    </lineage>
</organism>
<name>A0A4Y2SMX7_ARAVE</name>
<gene>
    <name evidence="2" type="ORF">AVEN_156857_1</name>
    <name evidence="3" type="ORF">AVEN_274818_1</name>
</gene>
<dbReference type="EMBL" id="BGPR01022902">
    <property type="protein sequence ID" value="GBN89654.1"/>
    <property type="molecule type" value="Genomic_DNA"/>
</dbReference>
<accession>A0A4Y2SMX7</accession>
<sequence>MPSGAQKPTPPWPTQESVRSERVEGKETTQHEGATTQPQAGRARAEQPIAISVWPPNRHNKRQPRVLYHATTSGFNGKRKLQAVQLFNSSKYLQDIPEIFNNPKSTYTDIEKAGVHLRIVQQHEERGK</sequence>